<evidence type="ECO:0000313" key="9">
    <source>
        <dbReference type="EMBL" id="BAQ68876.1"/>
    </source>
</evidence>
<gene>
    <name evidence="9" type="ORF">NHU_01721</name>
</gene>
<evidence type="ECO:0000256" key="1">
    <source>
        <dbReference type="ARBA" id="ARBA00004417"/>
    </source>
</evidence>
<dbReference type="Gene3D" id="3.40.50.300">
    <property type="entry name" value="P-loop containing nucleotide triphosphate hydrolases"/>
    <property type="match status" value="1"/>
</dbReference>
<proteinExistence type="inferred from homology"/>
<dbReference type="GO" id="GO:0016887">
    <property type="term" value="F:ATP hydrolysis activity"/>
    <property type="evidence" value="ECO:0007669"/>
    <property type="project" value="InterPro"/>
</dbReference>
<feature type="domain" description="ABC transporter" evidence="8">
    <location>
        <begin position="7"/>
        <end position="242"/>
    </location>
</feature>
<dbReference type="InterPro" id="IPR050388">
    <property type="entry name" value="ABC_Ni/Peptide_Import"/>
</dbReference>
<keyword evidence="3" id="KW-0813">Transport</keyword>
<organism evidence="9 10">
    <name type="scientific">Rhodovulum sulfidophilum</name>
    <name type="common">Rhodobacter sulfidophilus</name>
    <dbReference type="NCBI Taxonomy" id="35806"/>
    <lineage>
        <taxon>Bacteria</taxon>
        <taxon>Pseudomonadati</taxon>
        <taxon>Pseudomonadota</taxon>
        <taxon>Alphaproteobacteria</taxon>
        <taxon>Rhodobacterales</taxon>
        <taxon>Paracoccaceae</taxon>
        <taxon>Rhodovulum</taxon>
    </lineage>
</organism>
<dbReference type="CDD" id="cd03257">
    <property type="entry name" value="ABC_NikE_OppD_transporters"/>
    <property type="match status" value="1"/>
</dbReference>
<dbReference type="KEGG" id="rsu:NHU_01721"/>
<dbReference type="InterPro" id="IPR003439">
    <property type="entry name" value="ABC_transporter-like_ATP-bd"/>
</dbReference>
<dbReference type="EMBL" id="AP014800">
    <property type="protein sequence ID" value="BAQ68876.1"/>
    <property type="molecule type" value="Genomic_DNA"/>
</dbReference>
<dbReference type="eggNOG" id="COG0444">
    <property type="taxonomic scope" value="Bacteria"/>
</dbReference>
<keyword evidence="4" id="KW-1003">Cell membrane</keyword>
<dbReference type="AlphaFoldDB" id="A0A0D6B1J3"/>
<sequence length="258" mass="27425">MTPLLTLTALGIRYPGARTPALSDLGLALFTGEKLAVIGESGSGKSTLARALTGLLPAGTEVSGRIDWTEPLPRPGRDIGYVFQDPGGSLNPLLLVGRHLDEVLRTHLPLSRKAARTRAAELLERVRIPDPDRALAAYPHQFSGGQRQRIAIALAIAAGPRLLIADEATSALDVLVQAEIAELLRGLVEAEGMTLLFITHDMALAGGLADRIAVLHDGRLIETGPAARVLHRPREAYTRTLLAAHLDLSSPRLVGDAP</sequence>
<evidence type="ECO:0000313" key="10">
    <source>
        <dbReference type="Proteomes" id="UP000064912"/>
    </source>
</evidence>
<dbReference type="PANTHER" id="PTHR43297:SF2">
    <property type="entry name" value="DIPEPTIDE TRANSPORT ATP-BINDING PROTEIN DPPD"/>
    <property type="match status" value="1"/>
</dbReference>
<evidence type="ECO:0000256" key="2">
    <source>
        <dbReference type="ARBA" id="ARBA00005417"/>
    </source>
</evidence>
<keyword evidence="5" id="KW-0547">Nucleotide-binding</keyword>
<dbReference type="PROSITE" id="PS50893">
    <property type="entry name" value="ABC_TRANSPORTER_2"/>
    <property type="match status" value="1"/>
</dbReference>
<dbReference type="GO" id="GO:0005886">
    <property type="term" value="C:plasma membrane"/>
    <property type="evidence" value="ECO:0007669"/>
    <property type="project" value="UniProtKB-SubCell"/>
</dbReference>
<accession>A0A0D6B1J3</accession>
<dbReference type="PATRIC" id="fig|35806.4.peg.1773"/>
<dbReference type="GO" id="GO:0005524">
    <property type="term" value="F:ATP binding"/>
    <property type="evidence" value="ECO:0007669"/>
    <property type="project" value="UniProtKB-KW"/>
</dbReference>
<keyword evidence="7" id="KW-0472">Membrane</keyword>
<dbReference type="Pfam" id="PF00005">
    <property type="entry name" value="ABC_tran"/>
    <property type="match status" value="1"/>
</dbReference>
<dbReference type="PROSITE" id="PS00211">
    <property type="entry name" value="ABC_TRANSPORTER_1"/>
    <property type="match status" value="1"/>
</dbReference>
<dbReference type="InterPro" id="IPR017871">
    <property type="entry name" value="ABC_transporter-like_CS"/>
</dbReference>
<evidence type="ECO:0000256" key="4">
    <source>
        <dbReference type="ARBA" id="ARBA00022475"/>
    </source>
</evidence>
<dbReference type="PANTHER" id="PTHR43297">
    <property type="entry name" value="OLIGOPEPTIDE TRANSPORT ATP-BINDING PROTEIN APPD"/>
    <property type="match status" value="1"/>
</dbReference>
<evidence type="ECO:0000256" key="7">
    <source>
        <dbReference type="ARBA" id="ARBA00023136"/>
    </source>
</evidence>
<evidence type="ECO:0000256" key="5">
    <source>
        <dbReference type="ARBA" id="ARBA00022741"/>
    </source>
</evidence>
<protein>
    <submittedName>
        <fullName evidence="9">Peptide/nickel transport system, ATP-binding protein</fullName>
    </submittedName>
</protein>
<comment type="subcellular location">
    <subcellularLocation>
        <location evidence="1">Cell inner membrane</location>
        <topology evidence="1">Peripheral membrane protein</topology>
    </subcellularLocation>
</comment>
<name>A0A0D6B1J3_RHOSU</name>
<evidence type="ECO:0000256" key="3">
    <source>
        <dbReference type="ARBA" id="ARBA00022448"/>
    </source>
</evidence>
<dbReference type="InterPro" id="IPR027417">
    <property type="entry name" value="P-loop_NTPase"/>
</dbReference>
<dbReference type="Proteomes" id="UP000064912">
    <property type="component" value="Chromosome"/>
</dbReference>
<dbReference type="SUPFAM" id="SSF52540">
    <property type="entry name" value="P-loop containing nucleoside triphosphate hydrolases"/>
    <property type="match status" value="1"/>
</dbReference>
<comment type="similarity">
    <text evidence="2">Belongs to the ABC transporter superfamily.</text>
</comment>
<keyword evidence="6 9" id="KW-0067">ATP-binding</keyword>
<evidence type="ECO:0000259" key="8">
    <source>
        <dbReference type="PROSITE" id="PS50893"/>
    </source>
</evidence>
<reference evidence="9 10" key="1">
    <citation type="submission" date="2015-02" db="EMBL/GenBank/DDBJ databases">
        <title>Genome sequene of Rhodovulum sulfidophilum DSM 2351.</title>
        <authorList>
            <person name="Nagao N."/>
        </authorList>
    </citation>
    <scope>NUCLEOTIDE SEQUENCE [LARGE SCALE GENOMIC DNA]</scope>
    <source>
        <strain evidence="9 10">DSM 2351</strain>
    </source>
</reference>
<evidence type="ECO:0000256" key="6">
    <source>
        <dbReference type="ARBA" id="ARBA00022840"/>
    </source>
</evidence>
<dbReference type="InterPro" id="IPR003593">
    <property type="entry name" value="AAA+_ATPase"/>
</dbReference>
<dbReference type="SMART" id="SM00382">
    <property type="entry name" value="AAA"/>
    <property type="match status" value="1"/>
</dbReference>